<protein>
    <recommendedName>
        <fullName evidence="3">Carrier domain-containing protein</fullName>
    </recommendedName>
</protein>
<dbReference type="Gene3D" id="1.10.1200.10">
    <property type="entry name" value="ACP-like"/>
    <property type="match status" value="1"/>
</dbReference>
<dbReference type="InterPro" id="IPR020806">
    <property type="entry name" value="PKS_PP-bd"/>
</dbReference>
<sequence length="80" mass="8594">MTGDVVLETLRRIVADSHGEVPEITADSRFADLEIDSLVLLELSVVLERACGVKIFEDELVDAGTARAVAALLRERSAVG</sequence>
<organism evidence="4 5">
    <name type="scientific">Actinomadura rayongensis</name>
    <dbReference type="NCBI Taxonomy" id="1429076"/>
    <lineage>
        <taxon>Bacteria</taxon>
        <taxon>Bacillati</taxon>
        <taxon>Actinomycetota</taxon>
        <taxon>Actinomycetes</taxon>
        <taxon>Streptosporangiales</taxon>
        <taxon>Thermomonosporaceae</taxon>
        <taxon>Actinomadura</taxon>
    </lineage>
</organism>
<dbReference type="InterPro" id="IPR036736">
    <property type="entry name" value="ACP-like_sf"/>
</dbReference>
<evidence type="ECO:0000256" key="2">
    <source>
        <dbReference type="ARBA" id="ARBA00022553"/>
    </source>
</evidence>
<keyword evidence="5" id="KW-1185">Reference proteome</keyword>
<reference evidence="4 5" key="1">
    <citation type="submission" date="2019-12" db="EMBL/GenBank/DDBJ databases">
        <title>Nocardia macrotermitis sp. nov. and Nocardia aurantia sp. nov., isolated from the gut of the fungus growing-termite Macrotermes natalensis.</title>
        <authorList>
            <person name="Christine B."/>
            <person name="Rene B."/>
        </authorList>
    </citation>
    <scope>NUCLEOTIDE SEQUENCE [LARGE SCALE GENOMIC DNA]</scope>
    <source>
        <strain evidence="4 5">DSM 102126</strain>
    </source>
</reference>
<comment type="caution">
    <text evidence="4">The sequence shown here is derived from an EMBL/GenBank/DDBJ whole genome shotgun (WGS) entry which is preliminary data.</text>
</comment>
<dbReference type="InterPro" id="IPR009081">
    <property type="entry name" value="PP-bd_ACP"/>
</dbReference>
<dbReference type="Pfam" id="PF00550">
    <property type="entry name" value="PP-binding"/>
    <property type="match status" value="1"/>
</dbReference>
<dbReference type="Proteomes" id="UP000431901">
    <property type="component" value="Unassembled WGS sequence"/>
</dbReference>
<keyword evidence="1" id="KW-0596">Phosphopantetheine</keyword>
<proteinExistence type="predicted"/>
<name>A0A6I4W5T4_9ACTN</name>
<dbReference type="PROSITE" id="PS50075">
    <property type="entry name" value="CARRIER"/>
    <property type="match status" value="1"/>
</dbReference>
<evidence type="ECO:0000259" key="3">
    <source>
        <dbReference type="PROSITE" id="PS50075"/>
    </source>
</evidence>
<gene>
    <name evidence="4" type="ORF">GQ466_16030</name>
</gene>
<evidence type="ECO:0000313" key="5">
    <source>
        <dbReference type="Proteomes" id="UP000431901"/>
    </source>
</evidence>
<evidence type="ECO:0000313" key="4">
    <source>
        <dbReference type="EMBL" id="MXQ65537.1"/>
    </source>
</evidence>
<accession>A0A6I4W5T4</accession>
<feature type="domain" description="Carrier" evidence="3">
    <location>
        <begin position="1"/>
        <end position="77"/>
    </location>
</feature>
<dbReference type="EMBL" id="WUTW01000002">
    <property type="protein sequence ID" value="MXQ65537.1"/>
    <property type="molecule type" value="Genomic_DNA"/>
</dbReference>
<dbReference type="AlphaFoldDB" id="A0A6I4W5T4"/>
<dbReference type="GO" id="GO:0031177">
    <property type="term" value="F:phosphopantetheine binding"/>
    <property type="evidence" value="ECO:0007669"/>
    <property type="project" value="InterPro"/>
</dbReference>
<dbReference type="SUPFAM" id="SSF47336">
    <property type="entry name" value="ACP-like"/>
    <property type="match status" value="1"/>
</dbReference>
<dbReference type="RefSeq" id="WP_161103618.1">
    <property type="nucleotide sequence ID" value="NZ_JBHLYI010000006.1"/>
</dbReference>
<keyword evidence="2" id="KW-0597">Phosphoprotein</keyword>
<dbReference type="SMART" id="SM00823">
    <property type="entry name" value="PKS_PP"/>
    <property type="match status" value="1"/>
</dbReference>
<evidence type="ECO:0000256" key="1">
    <source>
        <dbReference type="ARBA" id="ARBA00022450"/>
    </source>
</evidence>